<evidence type="ECO:0000313" key="1">
    <source>
        <dbReference type="EMBL" id="EJF55443.1"/>
    </source>
</evidence>
<protein>
    <submittedName>
        <fullName evidence="1">Uncharacterized protein</fullName>
    </submittedName>
</protein>
<dbReference type="Proteomes" id="UP000053319">
    <property type="component" value="Unassembled WGS sequence"/>
</dbReference>
<feature type="non-terminal residue" evidence="1">
    <location>
        <position position="1"/>
    </location>
</feature>
<dbReference type="OrthoDB" id="2752444at2759"/>
<reference evidence="1 2" key="1">
    <citation type="journal article" date="2012" name="Science">
        <title>The Paleozoic origin of enzymatic lignin decomposition reconstructed from 31 fungal genomes.</title>
        <authorList>
            <person name="Floudas D."/>
            <person name="Binder M."/>
            <person name="Riley R."/>
            <person name="Barry K."/>
            <person name="Blanchette R.A."/>
            <person name="Henrissat B."/>
            <person name="Martinez A.T."/>
            <person name="Otillar R."/>
            <person name="Spatafora J.W."/>
            <person name="Yadav J.S."/>
            <person name="Aerts A."/>
            <person name="Benoit I."/>
            <person name="Boyd A."/>
            <person name="Carlson A."/>
            <person name="Copeland A."/>
            <person name="Coutinho P.M."/>
            <person name="de Vries R.P."/>
            <person name="Ferreira P."/>
            <person name="Findley K."/>
            <person name="Foster B."/>
            <person name="Gaskell J."/>
            <person name="Glotzer D."/>
            <person name="Gorecki P."/>
            <person name="Heitman J."/>
            <person name="Hesse C."/>
            <person name="Hori C."/>
            <person name="Igarashi K."/>
            <person name="Jurgens J.A."/>
            <person name="Kallen N."/>
            <person name="Kersten P."/>
            <person name="Kohler A."/>
            <person name="Kuees U."/>
            <person name="Kumar T.K.A."/>
            <person name="Kuo A."/>
            <person name="LaButti K."/>
            <person name="Larrondo L.F."/>
            <person name="Lindquist E."/>
            <person name="Ling A."/>
            <person name="Lombard V."/>
            <person name="Lucas S."/>
            <person name="Lundell T."/>
            <person name="Martin R."/>
            <person name="McLaughlin D.J."/>
            <person name="Morgenstern I."/>
            <person name="Morin E."/>
            <person name="Murat C."/>
            <person name="Nagy L.G."/>
            <person name="Nolan M."/>
            <person name="Ohm R.A."/>
            <person name="Patyshakuliyeva A."/>
            <person name="Rokas A."/>
            <person name="Ruiz-Duenas F.J."/>
            <person name="Sabat G."/>
            <person name="Salamov A."/>
            <person name="Samejima M."/>
            <person name="Schmutz J."/>
            <person name="Slot J.C."/>
            <person name="St John F."/>
            <person name="Stenlid J."/>
            <person name="Sun H."/>
            <person name="Sun S."/>
            <person name="Syed K."/>
            <person name="Tsang A."/>
            <person name="Wiebenga A."/>
            <person name="Young D."/>
            <person name="Pisabarro A."/>
            <person name="Eastwood D.C."/>
            <person name="Martin F."/>
            <person name="Cullen D."/>
            <person name="Grigoriev I.V."/>
            <person name="Hibbett D.S."/>
        </authorList>
    </citation>
    <scope>NUCLEOTIDE SEQUENCE [LARGE SCALE GENOMIC DNA]</scope>
    <source>
        <strain evidence="1 2">LYAD-421 SS1</strain>
    </source>
</reference>
<dbReference type="AlphaFoldDB" id="R7SHT5"/>
<gene>
    <name evidence="1" type="ORF">DICSQDRAFT_73933</name>
</gene>
<dbReference type="HOGENOM" id="CLU_078575_0_0_1"/>
<organism evidence="1 2">
    <name type="scientific">Dichomitus squalens (strain LYAD-421)</name>
    <name type="common">Western red white-rot fungus</name>
    <dbReference type="NCBI Taxonomy" id="732165"/>
    <lineage>
        <taxon>Eukaryota</taxon>
        <taxon>Fungi</taxon>
        <taxon>Dikarya</taxon>
        <taxon>Basidiomycota</taxon>
        <taxon>Agaricomycotina</taxon>
        <taxon>Agaricomycetes</taxon>
        <taxon>Polyporales</taxon>
        <taxon>Polyporaceae</taxon>
        <taxon>Dichomitus</taxon>
    </lineage>
</organism>
<evidence type="ECO:0000313" key="2">
    <source>
        <dbReference type="Proteomes" id="UP000053319"/>
    </source>
</evidence>
<dbReference type="KEGG" id="dsq:DICSQDRAFT_73933"/>
<dbReference type="OMA" id="TEIADCE"/>
<dbReference type="EMBL" id="JH719642">
    <property type="protein sequence ID" value="EJF55443.1"/>
    <property type="molecule type" value="Genomic_DNA"/>
</dbReference>
<dbReference type="GeneID" id="18843993"/>
<dbReference type="RefSeq" id="XP_007371818.1">
    <property type="nucleotide sequence ID" value="XM_007371756.1"/>
</dbReference>
<name>R7SHT5_DICSQ</name>
<sequence length="237" mass="26330">MADIHKIVPDPLSQTEATTSSKIPALNEDGSNWVLYKAQFLAAVYAKGLRRYLEGTERVPQAPTAPGVDSDADERNETAVDKWLGNHSTIKTLLFQTVPESLKLDIASKSRANEAWALVSAKYDNQGDFVQVNILNRMHQLRCEEGGDPRPVLTQLARLRSEYATAGAHIVATDFSKVSAQRLPLDRYTRLIDSAASRHFDPCRKNFIVFREIEPVPIQSADGRIFHATGEGDVRVT</sequence>
<dbReference type="Pfam" id="PF14223">
    <property type="entry name" value="Retrotran_gag_2"/>
    <property type="match status" value="1"/>
</dbReference>
<accession>R7SHT5</accession>
<proteinExistence type="predicted"/>